<organism evidence="1 2">
    <name type="scientific">Christensenella tenuis</name>
    <dbReference type="NCBI Taxonomy" id="2763033"/>
    <lineage>
        <taxon>Bacteria</taxon>
        <taxon>Bacillati</taxon>
        <taxon>Bacillota</taxon>
        <taxon>Clostridia</taxon>
        <taxon>Christensenellales</taxon>
        <taxon>Christensenellaceae</taxon>
        <taxon>Christensenella</taxon>
    </lineage>
</organism>
<evidence type="ECO:0000313" key="2">
    <source>
        <dbReference type="Proteomes" id="UP000606889"/>
    </source>
</evidence>
<protein>
    <recommendedName>
        <fullName evidence="3">Phage-Barnase-EndoU-ColicinE5/D-RelE like nuclease 2 domain-containing protein</fullName>
    </recommendedName>
</protein>
<keyword evidence="2" id="KW-1185">Reference proteome</keyword>
<comment type="caution">
    <text evidence="1">The sequence shown here is derived from an EMBL/GenBank/DDBJ whole genome shotgun (WGS) entry which is preliminary data.</text>
</comment>
<sequence length="126" mass="14535">MDKTVTVEIISGVEGYCVTINDYRIAGAKLWGGGQVVHSFKTTQSQIDRALCRTQPDNPPLTLDELRHLKESRDPVWLSRAKEWIFVATVADVPYAQVWYFTSRGMCKTVLYHHETFYRNKPKEEV</sequence>
<dbReference type="RefSeq" id="WP_186857992.1">
    <property type="nucleotide sequence ID" value="NZ_JACOON010000004.1"/>
</dbReference>
<evidence type="ECO:0008006" key="3">
    <source>
        <dbReference type="Google" id="ProtNLM"/>
    </source>
</evidence>
<proteinExistence type="predicted"/>
<reference evidence="1 2" key="1">
    <citation type="submission" date="2020-08" db="EMBL/GenBank/DDBJ databases">
        <title>Genome public.</title>
        <authorList>
            <person name="Liu C."/>
            <person name="Sun Q."/>
        </authorList>
    </citation>
    <scope>NUCLEOTIDE SEQUENCE [LARGE SCALE GENOMIC DNA]</scope>
    <source>
        <strain evidence="1 2">NSJ-35</strain>
    </source>
</reference>
<gene>
    <name evidence="1" type="ORF">H8S18_09095</name>
</gene>
<accession>A0ABR7EFC9</accession>
<name>A0ABR7EFC9_9FIRM</name>
<dbReference type="EMBL" id="JACOON010000004">
    <property type="protein sequence ID" value="MBC5648490.1"/>
    <property type="molecule type" value="Genomic_DNA"/>
</dbReference>
<dbReference type="Proteomes" id="UP000606889">
    <property type="component" value="Unassembled WGS sequence"/>
</dbReference>
<evidence type="ECO:0000313" key="1">
    <source>
        <dbReference type="EMBL" id="MBC5648490.1"/>
    </source>
</evidence>